<proteinExistence type="predicted"/>
<dbReference type="InterPro" id="IPR019292">
    <property type="entry name" value="McrC"/>
</dbReference>
<dbReference type="PANTHER" id="PTHR38733:SF1">
    <property type="entry name" value="TYPE IV METHYL-DIRECTED RESTRICTION ENZYME ECOKMCRBC"/>
    <property type="match status" value="1"/>
</dbReference>
<protein>
    <submittedName>
        <fullName evidence="1">5-methylcytosine-specific restriction endonuclease system specificity protein McrC</fullName>
        <ecNumber evidence="1">3.1.21.-</ecNumber>
    </submittedName>
</protein>
<dbReference type="PIRSF" id="PIRSF003109">
    <property type="entry name" value="McrC"/>
    <property type="match status" value="1"/>
</dbReference>
<dbReference type="GO" id="GO:0009307">
    <property type="term" value="P:DNA restriction-modification system"/>
    <property type="evidence" value="ECO:0007669"/>
    <property type="project" value="InterPro"/>
</dbReference>
<dbReference type="NCBIfam" id="NF007277">
    <property type="entry name" value="PRK09736.1"/>
    <property type="match status" value="1"/>
</dbReference>
<dbReference type="PANTHER" id="PTHR38733">
    <property type="entry name" value="PROTEIN MCRC"/>
    <property type="match status" value="1"/>
</dbReference>
<evidence type="ECO:0000313" key="1">
    <source>
        <dbReference type="EMBL" id="HIV13540.1"/>
    </source>
</evidence>
<accession>A0A9D1T6D7</accession>
<organism evidence="1 2">
    <name type="scientific">Candidatus Pullilachnospira stercoravium</name>
    <dbReference type="NCBI Taxonomy" id="2840913"/>
    <lineage>
        <taxon>Bacteria</taxon>
        <taxon>Bacillati</taxon>
        <taxon>Bacillota</taxon>
        <taxon>Clostridia</taxon>
        <taxon>Lachnospirales</taxon>
        <taxon>Lachnospiraceae</taxon>
        <taxon>Lachnospiraceae incertae sedis</taxon>
        <taxon>Candidatus Pullilachnospira</taxon>
    </lineage>
</organism>
<keyword evidence="1" id="KW-0540">Nuclease</keyword>
<dbReference type="InterPro" id="IPR014407">
    <property type="entry name" value="McrC_bac"/>
</dbReference>
<reference evidence="1" key="1">
    <citation type="submission" date="2020-10" db="EMBL/GenBank/DDBJ databases">
        <authorList>
            <person name="Gilroy R."/>
        </authorList>
    </citation>
    <scope>NUCLEOTIDE SEQUENCE</scope>
    <source>
        <strain evidence="1">ChiBcec2-4451</strain>
    </source>
</reference>
<keyword evidence="1" id="KW-0255">Endonuclease</keyword>
<evidence type="ECO:0000313" key="2">
    <source>
        <dbReference type="Proteomes" id="UP000886723"/>
    </source>
</evidence>
<dbReference type="EC" id="3.1.21.-" evidence="1"/>
<dbReference type="AlphaFoldDB" id="A0A9D1T6D7"/>
<keyword evidence="1" id="KW-0378">Hydrolase</keyword>
<sequence length="344" mass="40436">MIAIRNIYYMLSYAFRVLREQGYQELETEEFENGQELCAAILIRGISMQIRRGLGRDYLPVTETRSTLRGKIMLSESVRNGAIFRRQLVCMDDEFSLDTPMNRILKSVMELLLHSGISQKRKKALRKLLVYFRDVSLVDLHRVNWNLQYHRNNQTYRMLMFLCRLVTEGLLQSPQSGARRMAHFLDDQQMYQLYERFIREYYRQEFPQITVSAPQILWQLDDPCRDFLPAMQADVMLQYEKKILIIDAKYYKRILREHYGKQTLYSSNLYQIFTYVKNKEAQLAGQGYQVSGLLLYAGTEEEEKPQADYHMSGNRIGVRTLDLGGDFEDIRGALDGIAEEYLGV</sequence>
<dbReference type="Proteomes" id="UP000886723">
    <property type="component" value="Unassembled WGS sequence"/>
</dbReference>
<reference evidence="1" key="2">
    <citation type="journal article" date="2021" name="PeerJ">
        <title>Extensive microbial diversity within the chicken gut microbiome revealed by metagenomics and culture.</title>
        <authorList>
            <person name="Gilroy R."/>
            <person name="Ravi A."/>
            <person name="Getino M."/>
            <person name="Pursley I."/>
            <person name="Horton D.L."/>
            <person name="Alikhan N.F."/>
            <person name="Baker D."/>
            <person name="Gharbi K."/>
            <person name="Hall N."/>
            <person name="Watson M."/>
            <person name="Adriaenssens E.M."/>
            <person name="Foster-Nyarko E."/>
            <person name="Jarju S."/>
            <person name="Secka A."/>
            <person name="Antonio M."/>
            <person name="Oren A."/>
            <person name="Chaudhuri R.R."/>
            <person name="La Ragione R."/>
            <person name="Hildebrand F."/>
            <person name="Pallen M.J."/>
        </authorList>
    </citation>
    <scope>NUCLEOTIDE SEQUENCE</scope>
    <source>
        <strain evidence="1">ChiBcec2-4451</strain>
    </source>
</reference>
<dbReference type="GO" id="GO:0016787">
    <property type="term" value="F:hydrolase activity"/>
    <property type="evidence" value="ECO:0007669"/>
    <property type="project" value="UniProtKB-KW"/>
</dbReference>
<gene>
    <name evidence="1" type="primary">mcrC</name>
    <name evidence="1" type="ORF">IAA63_10430</name>
</gene>
<dbReference type="Pfam" id="PF10117">
    <property type="entry name" value="McrBC"/>
    <property type="match status" value="1"/>
</dbReference>
<dbReference type="EMBL" id="DVON01000218">
    <property type="protein sequence ID" value="HIV13540.1"/>
    <property type="molecule type" value="Genomic_DNA"/>
</dbReference>
<name>A0A9D1T6D7_9FIRM</name>
<comment type="caution">
    <text evidence="1">The sequence shown here is derived from an EMBL/GenBank/DDBJ whole genome shotgun (WGS) entry which is preliminary data.</text>
</comment>
<dbReference type="GO" id="GO:0004519">
    <property type="term" value="F:endonuclease activity"/>
    <property type="evidence" value="ECO:0007669"/>
    <property type="project" value="UniProtKB-KW"/>
</dbReference>